<dbReference type="PROSITE" id="PS50850">
    <property type="entry name" value="MFS"/>
    <property type="match status" value="1"/>
</dbReference>
<feature type="transmembrane region" description="Helical" evidence="10">
    <location>
        <begin position="308"/>
        <end position="330"/>
    </location>
</feature>
<dbReference type="Pfam" id="PF00083">
    <property type="entry name" value="Sugar_tr"/>
    <property type="match status" value="1"/>
</dbReference>
<evidence type="ECO:0000256" key="9">
    <source>
        <dbReference type="SAM" id="MobiDB-lite"/>
    </source>
</evidence>
<dbReference type="PRINTS" id="PR00171">
    <property type="entry name" value="SUGRTRNSPORT"/>
</dbReference>
<keyword evidence="13" id="KW-1185">Reference proteome</keyword>
<reference evidence="12 13" key="1">
    <citation type="journal article" date="2021" name="Environ. Microbiol.">
        <title>Gene family expansions and transcriptome signatures uncover fungal adaptations to wood decay.</title>
        <authorList>
            <person name="Hage H."/>
            <person name="Miyauchi S."/>
            <person name="Viragh M."/>
            <person name="Drula E."/>
            <person name="Min B."/>
            <person name="Chaduli D."/>
            <person name="Navarro D."/>
            <person name="Favel A."/>
            <person name="Norest M."/>
            <person name="Lesage-Meessen L."/>
            <person name="Balint B."/>
            <person name="Merenyi Z."/>
            <person name="de Eugenio L."/>
            <person name="Morin E."/>
            <person name="Martinez A.T."/>
            <person name="Baldrian P."/>
            <person name="Stursova M."/>
            <person name="Martinez M.J."/>
            <person name="Novotny C."/>
            <person name="Magnuson J.K."/>
            <person name="Spatafora J.W."/>
            <person name="Maurice S."/>
            <person name="Pangilinan J."/>
            <person name="Andreopoulos W."/>
            <person name="LaButti K."/>
            <person name="Hundley H."/>
            <person name="Na H."/>
            <person name="Kuo A."/>
            <person name="Barry K."/>
            <person name="Lipzen A."/>
            <person name="Henrissat B."/>
            <person name="Riley R."/>
            <person name="Ahrendt S."/>
            <person name="Nagy L.G."/>
            <person name="Grigoriev I.V."/>
            <person name="Martin F."/>
            <person name="Rosso M.N."/>
        </authorList>
    </citation>
    <scope>NUCLEOTIDE SEQUENCE [LARGE SCALE GENOMIC DNA]</scope>
    <source>
        <strain evidence="12 13">CIRM-BRFM 1785</strain>
    </source>
</reference>
<evidence type="ECO:0000259" key="11">
    <source>
        <dbReference type="PROSITE" id="PS50850"/>
    </source>
</evidence>
<dbReference type="EMBL" id="JADCUA010000008">
    <property type="protein sequence ID" value="KAH9837662.1"/>
    <property type="molecule type" value="Genomic_DNA"/>
</dbReference>
<feature type="transmembrane region" description="Helical" evidence="10">
    <location>
        <begin position="271"/>
        <end position="293"/>
    </location>
</feature>
<feature type="transmembrane region" description="Helical" evidence="10">
    <location>
        <begin position="342"/>
        <end position="360"/>
    </location>
</feature>
<feature type="transmembrane region" description="Helical" evidence="10">
    <location>
        <begin position="116"/>
        <end position="136"/>
    </location>
</feature>
<evidence type="ECO:0000256" key="6">
    <source>
        <dbReference type="ARBA" id="ARBA00023136"/>
    </source>
</evidence>
<keyword evidence="5 10" id="KW-1133">Transmembrane helix</keyword>
<organism evidence="12 13">
    <name type="scientific">Rhodofomes roseus</name>
    <dbReference type="NCBI Taxonomy" id="34475"/>
    <lineage>
        <taxon>Eukaryota</taxon>
        <taxon>Fungi</taxon>
        <taxon>Dikarya</taxon>
        <taxon>Basidiomycota</taxon>
        <taxon>Agaricomycotina</taxon>
        <taxon>Agaricomycetes</taxon>
        <taxon>Polyporales</taxon>
        <taxon>Rhodofomes</taxon>
    </lineage>
</organism>
<feature type="transmembrane region" description="Helical" evidence="10">
    <location>
        <begin position="148"/>
        <end position="168"/>
    </location>
</feature>
<evidence type="ECO:0000313" key="12">
    <source>
        <dbReference type="EMBL" id="KAH9837662.1"/>
    </source>
</evidence>
<comment type="caution">
    <text evidence="12">The sequence shown here is derived from an EMBL/GenBank/DDBJ whole genome shotgun (WGS) entry which is preliminary data.</text>
</comment>
<feature type="region of interest" description="Disordered" evidence="9">
    <location>
        <begin position="522"/>
        <end position="561"/>
    </location>
</feature>
<evidence type="ECO:0000256" key="7">
    <source>
        <dbReference type="ARBA" id="ARBA00049119"/>
    </source>
</evidence>
<dbReference type="InterPro" id="IPR005828">
    <property type="entry name" value="MFS_sugar_transport-like"/>
</dbReference>
<comment type="subcellular location">
    <subcellularLocation>
        <location evidence="1">Membrane</location>
        <topology evidence="1">Multi-pass membrane protein</topology>
    </subcellularLocation>
</comment>
<feature type="transmembrane region" description="Helical" evidence="10">
    <location>
        <begin position="59"/>
        <end position="80"/>
    </location>
</feature>
<evidence type="ECO:0000256" key="1">
    <source>
        <dbReference type="ARBA" id="ARBA00004141"/>
    </source>
</evidence>
<keyword evidence="4 10" id="KW-0812">Transmembrane</keyword>
<dbReference type="InterPro" id="IPR003663">
    <property type="entry name" value="Sugar/inositol_transpt"/>
</dbReference>
<dbReference type="PANTHER" id="PTHR48022">
    <property type="entry name" value="PLASTIDIC GLUCOSE TRANSPORTER 4"/>
    <property type="match status" value="1"/>
</dbReference>
<keyword evidence="3 8" id="KW-0813">Transport</keyword>
<evidence type="ECO:0000256" key="10">
    <source>
        <dbReference type="SAM" id="Phobius"/>
    </source>
</evidence>
<dbReference type="PANTHER" id="PTHR48022:SF28">
    <property type="entry name" value="MAJOR FACILITATOR SUPERFAMILY (MFS) PROFILE DOMAIN-CONTAINING PROTEIN-RELATED"/>
    <property type="match status" value="1"/>
</dbReference>
<accession>A0ABQ8KI44</accession>
<evidence type="ECO:0000256" key="2">
    <source>
        <dbReference type="ARBA" id="ARBA00010992"/>
    </source>
</evidence>
<dbReference type="NCBIfam" id="TIGR00879">
    <property type="entry name" value="SP"/>
    <property type="match status" value="1"/>
</dbReference>
<feature type="transmembrane region" description="Helical" evidence="10">
    <location>
        <begin position="366"/>
        <end position="390"/>
    </location>
</feature>
<name>A0ABQ8KI44_9APHY</name>
<feature type="transmembrane region" description="Helical" evidence="10">
    <location>
        <begin position="12"/>
        <end position="33"/>
    </location>
</feature>
<feature type="compositionally biased region" description="Basic and acidic residues" evidence="9">
    <location>
        <begin position="529"/>
        <end position="561"/>
    </location>
</feature>
<protein>
    <recommendedName>
        <fullName evidence="11">Major facilitator superfamily (MFS) profile domain-containing protein</fullName>
    </recommendedName>
</protein>
<dbReference type="GeneID" id="72000047"/>
<dbReference type="PROSITE" id="PS00217">
    <property type="entry name" value="SUGAR_TRANSPORT_2"/>
    <property type="match status" value="1"/>
</dbReference>
<comment type="similarity">
    <text evidence="2 8">Belongs to the major facilitator superfamily. Sugar transporter (TC 2.A.1.1) family.</text>
</comment>
<feature type="transmembrane region" description="Helical" evidence="10">
    <location>
        <begin position="180"/>
        <end position="200"/>
    </location>
</feature>
<dbReference type="InterPro" id="IPR036259">
    <property type="entry name" value="MFS_trans_sf"/>
</dbReference>
<dbReference type="InterPro" id="IPR020846">
    <property type="entry name" value="MFS_dom"/>
</dbReference>
<dbReference type="SUPFAM" id="SSF103473">
    <property type="entry name" value="MFS general substrate transporter"/>
    <property type="match status" value="1"/>
</dbReference>
<evidence type="ECO:0000256" key="8">
    <source>
        <dbReference type="RuleBase" id="RU003346"/>
    </source>
</evidence>
<keyword evidence="6 10" id="KW-0472">Membrane</keyword>
<evidence type="ECO:0000256" key="4">
    <source>
        <dbReference type="ARBA" id="ARBA00022692"/>
    </source>
</evidence>
<dbReference type="InterPro" id="IPR005829">
    <property type="entry name" value="Sugar_transporter_CS"/>
</dbReference>
<comment type="catalytic activity">
    <reaction evidence="7">
        <text>myo-inositol(out) + H(+)(out) = myo-inositol(in) + H(+)(in)</text>
        <dbReference type="Rhea" id="RHEA:60364"/>
        <dbReference type="ChEBI" id="CHEBI:15378"/>
        <dbReference type="ChEBI" id="CHEBI:17268"/>
    </reaction>
</comment>
<dbReference type="Proteomes" id="UP000814176">
    <property type="component" value="Unassembled WGS sequence"/>
</dbReference>
<proteinExistence type="inferred from homology"/>
<feature type="transmembrane region" description="Helical" evidence="10">
    <location>
        <begin position="92"/>
        <end position="110"/>
    </location>
</feature>
<evidence type="ECO:0000313" key="13">
    <source>
        <dbReference type="Proteomes" id="UP000814176"/>
    </source>
</evidence>
<dbReference type="InterPro" id="IPR050360">
    <property type="entry name" value="MFS_Sugar_Transporters"/>
</dbReference>
<feature type="domain" description="Major facilitator superfamily (MFS) profile" evidence="11">
    <location>
        <begin position="22"/>
        <end position="456"/>
    </location>
</feature>
<evidence type="ECO:0000256" key="5">
    <source>
        <dbReference type="ARBA" id="ARBA00022989"/>
    </source>
</evidence>
<gene>
    <name evidence="12" type="ORF">C8Q71DRAFT_555227</name>
</gene>
<evidence type="ECO:0000256" key="3">
    <source>
        <dbReference type="ARBA" id="ARBA00022448"/>
    </source>
</evidence>
<dbReference type="RefSeq" id="XP_047779700.1">
    <property type="nucleotide sequence ID" value="XM_047919315.1"/>
</dbReference>
<sequence>MINLPTKTGVDGLTGTALIGVLTSVCSTGFLLFGYDLGVMSGVVISSYWLEQMGNPSTIMMSTITALYDVGAVIGGIAAACTTEPLGRKRTLILGTTILLVGVILMGSSYERIQMMFARVVTGIGIGYITSVTPVYQSEITPPEHRGWQLCCQLTSMIGGIVLTYWVNYAFYFYSGPIQWRFPLLFQGIFAIYVIFLTMFMPETPRWLIRHDPTPERGIEVLAKLRGLPKDHPVVLKEAQEIIEAIEIECDEEGTWTDLFKGHGISADKRLYLALGIQFMQQMTGINIVTYYAPTLFEVSLGMSQERALFFGCWLQVWYMIASFVTWYTIDRVGRRKLWISMALGQMIVLVLEAICVAVDNPSSNIAAVFFVFLYETCFTWGWMATVWVYPAEILPLKIRAKGAALATASDFLGNFLVVEITPPALQNIGWRTYVIFAALNLVNASLVWAFYPETAGQTLESIDMLFREYGLEKEEAKQGNGSQDGDVHAETRRGWTSALQWSVVPRADAAVQRVRREKRVASSVDAAESGHRIEPDAREQSMTESVEKKSAEERVERVVL</sequence>
<dbReference type="Gene3D" id="1.20.1250.20">
    <property type="entry name" value="MFS general substrate transporter like domains"/>
    <property type="match status" value="1"/>
</dbReference>